<keyword evidence="7" id="KW-1185">Reference proteome</keyword>
<feature type="domain" description="HTH tetR-type" evidence="5">
    <location>
        <begin position="13"/>
        <end position="73"/>
    </location>
</feature>
<evidence type="ECO:0000256" key="4">
    <source>
        <dbReference type="PROSITE-ProRule" id="PRU00335"/>
    </source>
</evidence>
<evidence type="ECO:0000313" key="6">
    <source>
        <dbReference type="EMBL" id="SFN69615.1"/>
    </source>
</evidence>
<keyword evidence="2 4" id="KW-0238">DNA-binding</keyword>
<proteinExistence type="predicted"/>
<evidence type="ECO:0000259" key="5">
    <source>
        <dbReference type="PROSITE" id="PS50977"/>
    </source>
</evidence>
<dbReference type="PANTHER" id="PTHR30055">
    <property type="entry name" value="HTH-TYPE TRANSCRIPTIONAL REGULATOR RUTR"/>
    <property type="match status" value="1"/>
</dbReference>
<reference evidence="6 7" key="1">
    <citation type="submission" date="2016-10" db="EMBL/GenBank/DDBJ databases">
        <authorList>
            <person name="de Groot N.N."/>
        </authorList>
    </citation>
    <scope>NUCLEOTIDE SEQUENCE [LARGE SCALE GENOMIC DNA]</scope>
    <source>
        <strain evidence="6 7">CGMCC 4.1877</strain>
    </source>
</reference>
<dbReference type="PRINTS" id="PR00455">
    <property type="entry name" value="HTHTETR"/>
</dbReference>
<dbReference type="EMBL" id="FOUY01000019">
    <property type="protein sequence ID" value="SFN69615.1"/>
    <property type="molecule type" value="Genomic_DNA"/>
</dbReference>
<dbReference type="STRING" id="260086.SAMN05216207_101971"/>
<dbReference type="InterPro" id="IPR001647">
    <property type="entry name" value="HTH_TetR"/>
</dbReference>
<evidence type="ECO:0000256" key="1">
    <source>
        <dbReference type="ARBA" id="ARBA00023015"/>
    </source>
</evidence>
<evidence type="ECO:0000256" key="3">
    <source>
        <dbReference type="ARBA" id="ARBA00023163"/>
    </source>
</evidence>
<feature type="DNA-binding region" description="H-T-H motif" evidence="4">
    <location>
        <begin position="36"/>
        <end position="55"/>
    </location>
</feature>
<organism evidence="6 7">
    <name type="scientific">Pseudonocardia ammonioxydans</name>
    <dbReference type="NCBI Taxonomy" id="260086"/>
    <lineage>
        <taxon>Bacteria</taxon>
        <taxon>Bacillati</taxon>
        <taxon>Actinomycetota</taxon>
        <taxon>Actinomycetes</taxon>
        <taxon>Pseudonocardiales</taxon>
        <taxon>Pseudonocardiaceae</taxon>
        <taxon>Pseudonocardia</taxon>
    </lineage>
</organism>
<dbReference type="InterPro" id="IPR023772">
    <property type="entry name" value="DNA-bd_HTH_TetR-type_CS"/>
</dbReference>
<dbReference type="AlphaFoldDB" id="A0A1I5B4H5"/>
<dbReference type="Proteomes" id="UP000199614">
    <property type="component" value="Unassembled WGS sequence"/>
</dbReference>
<gene>
    <name evidence="6" type="ORF">SAMN05216207_101971</name>
</gene>
<dbReference type="RefSeq" id="WP_245773623.1">
    <property type="nucleotide sequence ID" value="NZ_FOUY01000019.1"/>
</dbReference>
<dbReference type="PANTHER" id="PTHR30055:SF234">
    <property type="entry name" value="HTH-TYPE TRANSCRIPTIONAL REGULATOR BETI"/>
    <property type="match status" value="1"/>
</dbReference>
<sequence>MAAEEPDTAGIDAERMERVLDAAAELLVRWGYRRVTVEDVARRAGVGKGTVYLHVRTKDALFLTVLLRAQRRQFADLADRMLAEPQVALPWSMSRLLYQRLRADEVSRALYLGDAEVLGRLAHEAAGALGELAARRNDVVREHFRLLREAGLIDDAITLDEQLHGWGAVTYGYFFLDGVAAQSPFAPDGPERAGELIEHAIHRLLAGPAPQHRAADVVGEVAALYRPLVDHIDAEARRRTR</sequence>
<dbReference type="GO" id="GO:0003700">
    <property type="term" value="F:DNA-binding transcription factor activity"/>
    <property type="evidence" value="ECO:0007669"/>
    <property type="project" value="TreeGrafter"/>
</dbReference>
<evidence type="ECO:0000313" key="7">
    <source>
        <dbReference type="Proteomes" id="UP000199614"/>
    </source>
</evidence>
<keyword evidence="3" id="KW-0804">Transcription</keyword>
<dbReference type="Pfam" id="PF00440">
    <property type="entry name" value="TetR_N"/>
    <property type="match status" value="1"/>
</dbReference>
<keyword evidence="1" id="KW-0805">Transcription regulation</keyword>
<dbReference type="SUPFAM" id="SSF46689">
    <property type="entry name" value="Homeodomain-like"/>
    <property type="match status" value="1"/>
</dbReference>
<dbReference type="PROSITE" id="PS50977">
    <property type="entry name" value="HTH_TETR_2"/>
    <property type="match status" value="1"/>
</dbReference>
<dbReference type="InterPro" id="IPR009057">
    <property type="entry name" value="Homeodomain-like_sf"/>
</dbReference>
<dbReference type="GO" id="GO:0000976">
    <property type="term" value="F:transcription cis-regulatory region binding"/>
    <property type="evidence" value="ECO:0007669"/>
    <property type="project" value="TreeGrafter"/>
</dbReference>
<accession>A0A1I5B4H5</accession>
<protein>
    <submittedName>
        <fullName evidence="6">Transcriptional regulator, TetR family</fullName>
    </submittedName>
</protein>
<evidence type="ECO:0000256" key="2">
    <source>
        <dbReference type="ARBA" id="ARBA00023125"/>
    </source>
</evidence>
<dbReference type="InterPro" id="IPR050109">
    <property type="entry name" value="HTH-type_TetR-like_transc_reg"/>
</dbReference>
<dbReference type="PROSITE" id="PS01081">
    <property type="entry name" value="HTH_TETR_1"/>
    <property type="match status" value="1"/>
</dbReference>
<name>A0A1I5B4H5_PSUAM</name>
<dbReference type="Gene3D" id="1.10.357.10">
    <property type="entry name" value="Tetracycline Repressor, domain 2"/>
    <property type="match status" value="1"/>
</dbReference>